<dbReference type="HOGENOM" id="CLU_004280_0_0_1"/>
<dbReference type="InterPro" id="IPR000157">
    <property type="entry name" value="TIR_dom"/>
</dbReference>
<dbReference type="Pfam" id="PF13676">
    <property type="entry name" value="TIR_2"/>
    <property type="match status" value="1"/>
</dbReference>
<keyword evidence="8 11" id="KW-0472">Membrane</keyword>
<dbReference type="InterPro" id="IPR003591">
    <property type="entry name" value="Leu-rich_rpt_typical-subtyp"/>
</dbReference>
<evidence type="ECO:0000256" key="6">
    <source>
        <dbReference type="ARBA" id="ARBA00022737"/>
    </source>
</evidence>
<evidence type="ECO:0000313" key="15">
    <source>
        <dbReference type="Proteomes" id="UP000014500"/>
    </source>
</evidence>
<proteinExistence type="inferred from homology"/>
<reference evidence="15" key="1">
    <citation type="submission" date="2011-05" db="EMBL/GenBank/DDBJ databases">
        <authorList>
            <person name="Richards S.R."/>
            <person name="Qu J."/>
            <person name="Jiang H."/>
            <person name="Jhangiani S.N."/>
            <person name="Agravi P."/>
            <person name="Goodspeed R."/>
            <person name="Gross S."/>
            <person name="Mandapat C."/>
            <person name="Jackson L."/>
            <person name="Mathew T."/>
            <person name="Pu L."/>
            <person name="Thornton R."/>
            <person name="Saada N."/>
            <person name="Wilczek-Boney K.B."/>
            <person name="Lee S."/>
            <person name="Kovar C."/>
            <person name="Wu Y."/>
            <person name="Scherer S.E."/>
            <person name="Worley K.C."/>
            <person name="Muzny D.M."/>
            <person name="Gibbs R."/>
        </authorList>
    </citation>
    <scope>NUCLEOTIDE SEQUENCE</scope>
    <source>
        <strain evidence="15">Brora</strain>
    </source>
</reference>
<dbReference type="InterPro" id="IPR032675">
    <property type="entry name" value="LRR_dom_sf"/>
</dbReference>
<dbReference type="InterPro" id="IPR001611">
    <property type="entry name" value="Leu-rich_rpt"/>
</dbReference>
<dbReference type="eggNOG" id="KOG4641">
    <property type="taxonomic scope" value="Eukaryota"/>
</dbReference>
<dbReference type="FunFam" id="3.40.50.10140:FF:000021">
    <property type="entry name" value="Toll receptor 13"/>
    <property type="match status" value="1"/>
</dbReference>
<feature type="signal peptide" evidence="12">
    <location>
        <begin position="1"/>
        <end position="22"/>
    </location>
</feature>
<dbReference type="Gene3D" id="3.80.10.10">
    <property type="entry name" value="Ribonuclease Inhibitor"/>
    <property type="match status" value="6"/>
</dbReference>
<dbReference type="SUPFAM" id="SSF52058">
    <property type="entry name" value="L domain-like"/>
    <property type="match status" value="4"/>
</dbReference>
<dbReference type="PRINTS" id="PR01537">
    <property type="entry name" value="INTRLKN1R1F"/>
</dbReference>
<dbReference type="Pfam" id="PF13855">
    <property type="entry name" value="LRR_8"/>
    <property type="match status" value="5"/>
</dbReference>
<evidence type="ECO:0000256" key="9">
    <source>
        <dbReference type="ARBA" id="ARBA00023170"/>
    </source>
</evidence>
<dbReference type="PROSITE" id="PS50104">
    <property type="entry name" value="TIR"/>
    <property type="match status" value="1"/>
</dbReference>
<dbReference type="GO" id="GO:0007165">
    <property type="term" value="P:signal transduction"/>
    <property type="evidence" value="ECO:0007669"/>
    <property type="project" value="InterPro"/>
</dbReference>
<reference evidence="14" key="2">
    <citation type="submission" date="2015-02" db="UniProtKB">
        <authorList>
            <consortium name="EnsemblMetazoa"/>
        </authorList>
    </citation>
    <scope>IDENTIFICATION</scope>
</reference>
<dbReference type="PhylomeDB" id="T1IVY8"/>
<organism evidence="14 15">
    <name type="scientific">Strigamia maritima</name>
    <name type="common">European centipede</name>
    <name type="synonym">Geophilus maritimus</name>
    <dbReference type="NCBI Taxonomy" id="126957"/>
    <lineage>
        <taxon>Eukaryota</taxon>
        <taxon>Metazoa</taxon>
        <taxon>Ecdysozoa</taxon>
        <taxon>Arthropoda</taxon>
        <taxon>Myriapoda</taxon>
        <taxon>Chilopoda</taxon>
        <taxon>Pleurostigmophora</taxon>
        <taxon>Geophilomorpha</taxon>
        <taxon>Linotaeniidae</taxon>
        <taxon>Strigamia</taxon>
    </lineage>
</organism>
<keyword evidence="7 11" id="KW-1133">Transmembrane helix</keyword>
<keyword evidence="10" id="KW-0325">Glycoprotein</keyword>
<dbReference type="GO" id="GO:0005886">
    <property type="term" value="C:plasma membrane"/>
    <property type="evidence" value="ECO:0007669"/>
    <property type="project" value="TreeGrafter"/>
</dbReference>
<evidence type="ECO:0000256" key="1">
    <source>
        <dbReference type="ARBA" id="ARBA00004167"/>
    </source>
</evidence>
<dbReference type="SMART" id="SM00255">
    <property type="entry name" value="TIR"/>
    <property type="match status" value="1"/>
</dbReference>
<dbReference type="Proteomes" id="UP000014500">
    <property type="component" value="Unassembled WGS sequence"/>
</dbReference>
<evidence type="ECO:0000256" key="11">
    <source>
        <dbReference type="SAM" id="Phobius"/>
    </source>
</evidence>
<dbReference type="SMART" id="SM00365">
    <property type="entry name" value="LRR_SD22"/>
    <property type="match status" value="11"/>
</dbReference>
<dbReference type="AlphaFoldDB" id="T1IVY8"/>
<evidence type="ECO:0000256" key="7">
    <source>
        <dbReference type="ARBA" id="ARBA00022989"/>
    </source>
</evidence>
<dbReference type="EMBL" id="AFFK01019807">
    <property type="status" value="NOT_ANNOTATED_CDS"/>
    <property type="molecule type" value="Genomic_DNA"/>
</dbReference>
<evidence type="ECO:0000259" key="13">
    <source>
        <dbReference type="PROSITE" id="PS50104"/>
    </source>
</evidence>
<accession>T1IVY8</accession>
<feature type="transmembrane region" description="Helical" evidence="11">
    <location>
        <begin position="878"/>
        <end position="902"/>
    </location>
</feature>
<dbReference type="STRING" id="126957.T1IVY8"/>
<feature type="domain" description="TIR" evidence="13">
    <location>
        <begin position="930"/>
        <end position="1061"/>
    </location>
</feature>
<evidence type="ECO:0000256" key="12">
    <source>
        <dbReference type="SAM" id="SignalP"/>
    </source>
</evidence>
<evidence type="ECO:0000256" key="10">
    <source>
        <dbReference type="ARBA" id="ARBA00023180"/>
    </source>
</evidence>
<dbReference type="Gene3D" id="3.40.50.10140">
    <property type="entry name" value="Toll/interleukin-1 receptor homology (TIR) domain"/>
    <property type="match status" value="1"/>
</dbReference>
<feature type="chain" id="PRO_5004579591" description="TIR domain-containing protein" evidence="12">
    <location>
        <begin position="23"/>
        <end position="1069"/>
    </location>
</feature>
<comment type="similarity">
    <text evidence="2">Belongs to the Toll-like receptor family.</text>
</comment>
<keyword evidence="5 12" id="KW-0732">Signal</keyword>
<name>T1IVY8_STRMM</name>
<dbReference type="PANTHER" id="PTHR24365">
    <property type="entry name" value="TOLL-LIKE RECEPTOR"/>
    <property type="match status" value="1"/>
</dbReference>
<evidence type="ECO:0000313" key="14">
    <source>
        <dbReference type="EnsemblMetazoa" id="SMAR005346-PA"/>
    </source>
</evidence>
<dbReference type="InterPro" id="IPR035897">
    <property type="entry name" value="Toll_tir_struct_dom_sf"/>
</dbReference>
<keyword evidence="3" id="KW-0433">Leucine-rich repeat</keyword>
<evidence type="ECO:0000256" key="4">
    <source>
        <dbReference type="ARBA" id="ARBA00022692"/>
    </source>
</evidence>
<evidence type="ECO:0000256" key="5">
    <source>
        <dbReference type="ARBA" id="ARBA00022729"/>
    </source>
</evidence>
<sequence>MASYSHIIILWLYICNLISLSGQTSDCDIAGKNRILCNIESLTNGNLTINTDVEATKTLEVVCKSKEIAKIFPSANFIHLQNLEHLIIKNCSFLQIEQSALKGLKNLTILVIQGNSNKNRTHINENLFESTPKLHNIRIKMKIDQMPRRLLCNLHHLTILTLRGNFQYLDAIGCGENNTCCSQLNGLFFQNNKVKKIEGKDLELPYLQMLNLNFNGITEIKPGAFDNLQNLTTLFINHNKLVEINGNLLENTRILEILDLSFNKLRYLPKKIFQNLKTLKFLELNNNHLIFNQTSKDIFKTLHSLQEIDLSFNQIEYLPPGIFSGLTKLQNLLMNNNLLNQISDNDFLFLKVLQTLRINNNNVTKISKDAFKTLIELRQLKLSNNKLQNIPDLQKLKKLTKLSLGHNSITNIEPDCFLNSVQLRFLGLEDNKIQILRNSTFHTALNLTTIKLSRNDISFIEDGTFEVLKNLSNLYLAGNKITEMKSLFVTVKNNLTLNDNQIQEFEFTSIGDELKTINLDHNQLHKIQNPFFSSNDKLQHFSANNNQLEICSVSSFPESIKTIKMSNNSITKIDKFTIKVLPDLELVELKYNLISEISDNDFAFTNAQRELLYTVPVVDLGYNVLICSCKNNWMIKGNKFYPSVVLEEDQLCNVTYTRMKKYVTHLKILTIQKNQMMCENVETCLSQCRCFFNDELSIMDCFNVTWKQPTTILHENFTTIFFDGNTNIGSVVSRLLINSPILQTLYLNNSGLLIISKDMFQGVGGLKELYLEENQLEYISPDVFMNLPKLKILSLRKNKLQQPQFWIMALPHLSEITFSENNFVCDCEFVTSFQKWVTKHQKIKFHDLNVTYCEDSSVPIIYFNDSSCYEMINKEIQMVLIIAPTVSIFTFLIIFLIFLYLYRVEVKVWLYSKYGVRMFYNNDKDADVGKVYSAFISYASEDEQWMVENLLPQLEDYKLCIHNRDFPVGEFISDSIMSAVKNSCRTVILLSRHFLKSRWCQFEFDTAHLQSMQDKCKRLVVVRLEKMDESEIDKNVSAYLKTNTYLDINDAFFWDKLKYALPDLETVQE</sequence>
<protein>
    <recommendedName>
        <fullName evidence="13">TIR domain-containing protein</fullName>
    </recommendedName>
</protein>
<evidence type="ECO:0000256" key="2">
    <source>
        <dbReference type="ARBA" id="ARBA00009634"/>
    </source>
</evidence>
<dbReference type="SMART" id="SM00369">
    <property type="entry name" value="LRR_TYP"/>
    <property type="match status" value="15"/>
</dbReference>
<dbReference type="PROSITE" id="PS51450">
    <property type="entry name" value="LRR"/>
    <property type="match status" value="4"/>
</dbReference>
<keyword evidence="15" id="KW-1185">Reference proteome</keyword>
<dbReference type="OMA" id="HITTINF"/>
<comment type="subcellular location">
    <subcellularLocation>
        <location evidence="1">Membrane</location>
        <topology evidence="1">Single-pass membrane protein</topology>
    </subcellularLocation>
</comment>
<dbReference type="SUPFAM" id="SSF52200">
    <property type="entry name" value="Toll/Interleukin receptor TIR domain"/>
    <property type="match status" value="1"/>
</dbReference>
<dbReference type="PANTHER" id="PTHR24365:SF541">
    <property type="entry name" value="PROTEIN TOLL-RELATED"/>
    <property type="match status" value="1"/>
</dbReference>
<keyword evidence="4 11" id="KW-0812">Transmembrane</keyword>
<dbReference type="GO" id="GO:0038023">
    <property type="term" value="F:signaling receptor activity"/>
    <property type="evidence" value="ECO:0007669"/>
    <property type="project" value="TreeGrafter"/>
</dbReference>
<evidence type="ECO:0000256" key="3">
    <source>
        <dbReference type="ARBA" id="ARBA00022614"/>
    </source>
</evidence>
<keyword evidence="6" id="KW-0677">Repeat</keyword>
<evidence type="ECO:0000256" key="8">
    <source>
        <dbReference type="ARBA" id="ARBA00023136"/>
    </source>
</evidence>
<dbReference type="EnsemblMetazoa" id="SMAR005346-RA">
    <property type="protein sequence ID" value="SMAR005346-PA"/>
    <property type="gene ID" value="SMAR005346"/>
</dbReference>
<keyword evidence="9" id="KW-0675">Receptor</keyword>